<keyword evidence="2" id="KW-0808">Transferase</keyword>
<dbReference type="RefSeq" id="WP_114534499.1">
    <property type="nucleotide sequence ID" value="NZ_JADNER010000023.1"/>
</dbReference>
<dbReference type="AlphaFoldDB" id="A0A369M8Y3"/>
<organism evidence="2 3">
    <name type="scientific">Eggerthella lenta</name>
    <name type="common">Eubacterium lentum</name>
    <dbReference type="NCBI Taxonomy" id="84112"/>
    <lineage>
        <taxon>Bacteria</taxon>
        <taxon>Bacillati</taxon>
        <taxon>Actinomycetota</taxon>
        <taxon>Coriobacteriia</taxon>
        <taxon>Eggerthellales</taxon>
        <taxon>Eggerthellaceae</taxon>
        <taxon>Eggerthella</taxon>
    </lineage>
</organism>
<evidence type="ECO:0000313" key="2">
    <source>
        <dbReference type="EMBL" id="RDB67854.1"/>
    </source>
</evidence>
<proteinExistence type="predicted"/>
<protein>
    <submittedName>
        <fullName evidence="2">Phosphoadenosine phosphosulfate sulfotransferase</fullName>
    </submittedName>
</protein>
<dbReference type="EMBL" id="PPTU01000026">
    <property type="protein sequence ID" value="RDB67854.1"/>
    <property type="molecule type" value="Genomic_DNA"/>
</dbReference>
<sequence>MRKLGESINELMAALAAGDAASRKAQRAAAVNVAWRNAVEAVYKDAAQMVLDHVNAVYIMAADEVVKGATTKASHTGTGAQLVVYADDSLIRSDLDARQEFLKMKLKEQGEHVETFKILPSRFEMKARHPFRRPEADGATARAARASREETPRTPLSPEEEAALEASVGAVESPTVRRALERAIRADKNRI</sequence>
<evidence type="ECO:0000256" key="1">
    <source>
        <dbReference type="SAM" id="MobiDB-lite"/>
    </source>
</evidence>
<dbReference type="GO" id="GO:0016740">
    <property type="term" value="F:transferase activity"/>
    <property type="evidence" value="ECO:0007669"/>
    <property type="project" value="UniProtKB-KW"/>
</dbReference>
<accession>A0A369M8Y3</accession>
<comment type="caution">
    <text evidence="2">The sequence shown here is derived from an EMBL/GenBank/DDBJ whole genome shotgun (WGS) entry which is preliminary data.</text>
</comment>
<reference evidence="2 3" key="1">
    <citation type="journal article" date="2018" name="Elife">
        <title>Discovery and characterization of a prevalent human gut bacterial enzyme sufficient for the inactivation of a family of plant toxins.</title>
        <authorList>
            <person name="Koppel N."/>
            <person name="Bisanz J.E."/>
            <person name="Pandelia M.E."/>
            <person name="Turnbaugh P.J."/>
            <person name="Balskus E.P."/>
        </authorList>
    </citation>
    <scope>NUCLEOTIDE SEQUENCE [LARGE SCALE GENOMIC DNA]</scope>
    <source>
        <strain evidence="2 3">W1 BHI 6</strain>
    </source>
</reference>
<feature type="region of interest" description="Disordered" evidence="1">
    <location>
        <begin position="130"/>
        <end position="173"/>
    </location>
</feature>
<gene>
    <name evidence="2" type="ORF">C1875_12865</name>
</gene>
<evidence type="ECO:0000313" key="3">
    <source>
        <dbReference type="Proteomes" id="UP000253970"/>
    </source>
</evidence>
<name>A0A369M8Y3_EGGLN</name>
<dbReference type="Proteomes" id="UP000253970">
    <property type="component" value="Unassembled WGS sequence"/>
</dbReference>